<keyword evidence="2" id="KW-1185">Reference proteome</keyword>
<dbReference type="Proteomes" id="UP000825258">
    <property type="component" value="Chromosome"/>
</dbReference>
<sequence length="470" mass="54887">MRKFILLLILMGVNFGFATEFFSVSLNENEKLEGSMSNNFSNNESSHFIIIRNTQSSKYIVRSFLINNEKKVIQLEDAIFNEMPNILSQHKNENTLTFTNYSKRNKTLFIIDLDTKTGKKSFDKIENIENPDLIFTESNFSIAINLDPSGKSITVQKIESSALKTNKTIYVPEELIKEFKTIVKNTPDAINQNEFVKNGSINPFKAYCINENIFFTDNSNREFSNVFQLNSNSQNPITKYKFKTNFDKELKDINSYVVDNTFVVLGSGKEDFSVNAFNLDNQQFINKISFLNDLKENFNSNELDIFLKEAKKSILKSTITINKTLNNNLKVRIDKVNKNTYQYNYNWWFHTWFMQQQQIMMQHMMIHNQIRAGGFGPSDKFDAYFDFILSLKDDKYQSLEFVVNPTDFKIITSSNEETIFKNVDKEALLSPYEENNNFKEFSCAFTDTEYHLIYFNKKSKKVHIEVKNIN</sequence>
<name>A0ABM7S2Q4_9FLAO</name>
<proteinExistence type="predicted"/>
<dbReference type="RefSeq" id="WP_221259362.1">
    <property type="nucleotide sequence ID" value="NZ_AP024749.1"/>
</dbReference>
<evidence type="ECO:0000313" key="2">
    <source>
        <dbReference type="Proteomes" id="UP000825258"/>
    </source>
</evidence>
<organism evidence="1 2">
    <name type="scientific">Flavobacterium okayamense</name>
    <dbReference type="NCBI Taxonomy" id="2830782"/>
    <lineage>
        <taxon>Bacteria</taxon>
        <taxon>Pseudomonadati</taxon>
        <taxon>Bacteroidota</taxon>
        <taxon>Flavobacteriia</taxon>
        <taxon>Flavobacteriales</taxon>
        <taxon>Flavobacteriaceae</taxon>
        <taxon>Flavobacterium</taxon>
    </lineage>
</organism>
<gene>
    <name evidence="1" type="ORF">KK2020170_06250</name>
</gene>
<evidence type="ECO:0000313" key="1">
    <source>
        <dbReference type="EMBL" id="BCY27757.1"/>
    </source>
</evidence>
<reference evidence="1 2" key="1">
    <citation type="submission" date="2021-06" db="EMBL/GenBank/DDBJ databases">
        <title>Whole genome sequences of Flavobacterium sp. KK2020170 and assembly.</title>
        <authorList>
            <person name="Kitahara K."/>
            <person name="Miyoshi S."/>
            <person name="Uesaka K."/>
        </authorList>
    </citation>
    <scope>NUCLEOTIDE SEQUENCE [LARGE SCALE GENOMIC DNA]</scope>
    <source>
        <strain evidence="1 2">KK2020170</strain>
    </source>
</reference>
<accession>A0ABM7S2Q4</accession>
<protein>
    <submittedName>
        <fullName evidence="1">Uncharacterized protein</fullName>
    </submittedName>
</protein>
<dbReference type="EMBL" id="AP024749">
    <property type="protein sequence ID" value="BCY27757.1"/>
    <property type="molecule type" value="Genomic_DNA"/>
</dbReference>